<name>K9D5X5_9FIRM</name>
<evidence type="ECO:0000313" key="3">
    <source>
        <dbReference type="Proteomes" id="UP000009891"/>
    </source>
</evidence>
<dbReference type="Proteomes" id="UP000009891">
    <property type="component" value="Unassembled WGS sequence"/>
</dbReference>
<protein>
    <submittedName>
        <fullName evidence="2">Uncharacterized protein</fullName>
    </submittedName>
</protein>
<keyword evidence="1" id="KW-0732">Signal</keyword>
<accession>K9D5X5</accession>
<dbReference type="HOGENOM" id="CLU_905970_0_0_9"/>
<dbReference type="GeneID" id="83054154"/>
<evidence type="ECO:0000256" key="1">
    <source>
        <dbReference type="SAM" id="SignalP"/>
    </source>
</evidence>
<dbReference type="OrthoDB" id="1631553at2"/>
<gene>
    <name evidence="2" type="ORF">HMPREF9282_00428</name>
</gene>
<proteinExistence type="predicted"/>
<sequence length="307" mass="33844">MTIFNMKKKAMLILAGLALISGSVFAAGNSNVTTADNAATTGADKDLAAVVNYAAQAAVDTGSPYVKRGIPKQILEAFLPASGAKTVLTNESNSLYKEQALRVAFPMTDVSKYDLIPHFDGFPKQIPSFAKNVFVFYIPQFIKAGGEAQVTFTGTASEMAPYVAEALKLAVMQTNLQVSRSVYVKMEPNSEMQYADSLRELVPDYKVVSTTELKNMGPWRDFWGDIIDVKTVNGGNYADNQLFDLSTNKKAQQQLLGYYSYNYNMVSLDNNYTYYIFNVGSTFNRPYVTGAAVNKAGTEIVYFYKQK</sequence>
<dbReference type="AlphaFoldDB" id="K9D5X5"/>
<feature type="chain" id="PRO_5003928396" evidence="1">
    <location>
        <begin position="27"/>
        <end position="307"/>
    </location>
</feature>
<dbReference type="STRING" id="883156.HMPREF9282_00428"/>
<feature type="signal peptide" evidence="1">
    <location>
        <begin position="1"/>
        <end position="26"/>
    </location>
</feature>
<reference evidence="2 3" key="1">
    <citation type="submission" date="2012-09" db="EMBL/GenBank/DDBJ databases">
        <title>The Genome Sequence of Veillonella ratti ACS-216-V-COL6B.</title>
        <authorList>
            <consortium name="The Broad Institute Genome Sequencing Platform"/>
            <person name="Earl A."/>
            <person name="Ward D."/>
            <person name="Feldgarden M."/>
            <person name="Gevers D."/>
            <person name="Saerens B."/>
            <person name="Vaneechoutte M."/>
            <person name="Walker B."/>
            <person name="Young S.K."/>
            <person name="Zeng Q."/>
            <person name="Gargeya S."/>
            <person name="Fitzgerald M."/>
            <person name="Haas B."/>
            <person name="Abouelleil A."/>
            <person name="Alvarado L."/>
            <person name="Arachchi H.M."/>
            <person name="Berlin A."/>
            <person name="Chapman S.B."/>
            <person name="Goldberg J."/>
            <person name="Griggs A."/>
            <person name="Gujja S."/>
            <person name="Hansen M."/>
            <person name="Howarth C."/>
            <person name="Imamovic A."/>
            <person name="Larimer J."/>
            <person name="McCowen C."/>
            <person name="Montmayeur A."/>
            <person name="Murphy C."/>
            <person name="Neiman D."/>
            <person name="Pearson M."/>
            <person name="Priest M."/>
            <person name="Roberts A."/>
            <person name="Saif S."/>
            <person name="Shea T."/>
            <person name="Sisk P."/>
            <person name="Sykes S."/>
            <person name="Wortman J."/>
            <person name="Nusbaum C."/>
            <person name="Birren B."/>
        </authorList>
    </citation>
    <scope>NUCLEOTIDE SEQUENCE [LARGE SCALE GENOMIC DNA]</scope>
    <source>
        <strain evidence="2 3">ACS-216-V-Col6b</strain>
    </source>
</reference>
<dbReference type="EMBL" id="AHAF01000003">
    <property type="protein sequence ID" value="EKU78631.1"/>
    <property type="molecule type" value="Genomic_DNA"/>
</dbReference>
<organism evidence="2 3">
    <name type="scientific">Veillonella seminalis ACS-216-V-Col6b</name>
    <dbReference type="NCBI Taxonomy" id="883156"/>
    <lineage>
        <taxon>Bacteria</taxon>
        <taxon>Bacillati</taxon>
        <taxon>Bacillota</taxon>
        <taxon>Negativicutes</taxon>
        <taxon>Veillonellales</taxon>
        <taxon>Veillonellaceae</taxon>
        <taxon>Veillonella</taxon>
    </lineage>
</organism>
<comment type="caution">
    <text evidence="2">The sequence shown here is derived from an EMBL/GenBank/DDBJ whole genome shotgun (WGS) entry which is preliminary data.</text>
</comment>
<evidence type="ECO:0000313" key="2">
    <source>
        <dbReference type="EMBL" id="EKU78631.1"/>
    </source>
</evidence>
<keyword evidence="3" id="KW-1185">Reference proteome</keyword>
<dbReference type="PATRIC" id="fig|883156.3.peg.427"/>
<dbReference type="RefSeq" id="WP_006555328.1">
    <property type="nucleotide sequence ID" value="NZ_JH992936.1"/>
</dbReference>